<protein>
    <submittedName>
        <fullName evidence="1">Uncharacterized protein</fullName>
    </submittedName>
</protein>
<reference evidence="1 2" key="1">
    <citation type="submission" date="2019-06" db="EMBL/GenBank/DDBJ databases">
        <title>Genome Sequence of the Brown Rot Fungal Pathogen Monilinia laxa.</title>
        <authorList>
            <person name="De Miccolis Angelini R.M."/>
            <person name="Landi L."/>
            <person name="Abate D."/>
            <person name="Pollastro S."/>
            <person name="Romanazzi G."/>
            <person name="Faretra F."/>
        </authorList>
    </citation>
    <scope>NUCLEOTIDE SEQUENCE [LARGE SCALE GENOMIC DNA]</scope>
    <source>
        <strain evidence="1 2">Mlax316</strain>
    </source>
</reference>
<evidence type="ECO:0000313" key="2">
    <source>
        <dbReference type="Proteomes" id="UP000326757"/>
    </source>
</evidence>
<comment type="caution">
    <text evidence="1">The sequence shown here is derived from an EMBL/GenBank/DDBJ whole genome shotgun (WGS) entry which is preliminary data.</text>
</comment>
<sequence length="122" mass="13741">MKDGKVRRKIQAQSRSFVFSLLLDAYFLLVIHPLNPPPPPPSNHSIHTYVLSTTSILFPPSVLQYSPFISTSSIPSPPTSPFNHPFHLKSQTPKYIINQSIPPTIIPSQRQSSRPSYDICIF</sequence>
<dbReference type="EMBL" id="VIGI01000009">
    <property type="protein sequence ID" value="KAB8296307.1"/>
    <property type="molecule type" value="Genomic_DNA"/>
</dbReference>
<dbReference type="Proteomes" id="UP000326757">
    <property type="component" value="Unassembled WGS sequence"/>
</dbReference>
<dbReference type="AlphaFoldDB" id="A0A5N6K2B5"/>
<proteinExistence type="predicted"/>
<organism evidence="1 2">
    <name type="scientific">Monilinia laxa</name>
    <name type="common">Brown rot fungus</name>
    <name type="synonym">Sclerotinia laxa</name>
    <dbReference type="NCBI Taxonomy" id="61186"/>
    <lineage>
        <taxon>Eukaryota</taxon>
        <taxon>Fungi</taxon>
        <taxon>Dikarya</taxon>
        <taxon>Ascomycota</taxon>
        <taxon>Pezizomycotina</taxon>
        <taxon>Leotiomycetes</taxon>
        <taxon>Helotiales</taxon>
        <taxon>Sclerotiniaceae</taxon>
        <taxon>Monilinia</taxon>
    </lineage>
</organism>
<gene>
    <name evidence="1" type="ORF">EYC80_009076</name>
</gene>
<accession>A0A5N6K2B5</accession>
<evidence type="ECO:0000313" key="1">
    <source>
        <dbReference type="EMBL" id="KAB8296307.1"/>
    </source>
</evidence>
<keyword evidence="2" id="KW-1185">Reference proteome</keyword>
<name>A0A5N6K2B5_MONLA</name>